<organism evidence="3 4">
    <name type="scientific">Phyllosticta paracitricarpa</name>
    <dbReference type="NCBI Taxonomy" id="2016321"/>
    <lineage>
        <taxon>Eukaryota</taxon>
        <taxon>Fungi</taxon>
        <taxon>Dikarya</taxon>
        <taxon>Ascomycota</taxon>
        <taxon>Pezizomycotina</taxon>
        <taxon>Dothideomycetes</taxon>
        <taxon>Dothideomycetes incertae sedis</taxon>
        <taxon>Botryosphaeriales</taxon>
        <taxon>Phyllostictaceae</taxon>
        <taxon>Phyllosticta</taxon>
    </lineage>
</organism>
<keyword evidence="2" id="KW-0472">Membrane</keyword>
<keyword evidence="2" id="KW-1133">Transmembrane helix</keyword>
<gene>
    <name evidence="3" type="ORF">JOL62DRAFT_89707</name>
</gene>
<dbReference type="Proteomes" id="UP001367316">
    <property type="component" value="Unassembled WGS sequence"/>
</dbReference>
<reference evidence="3 4" key="1">
    <citation type="submission" date="2024-04" db="EMBL/GenBank/DDBJ databases">
        <title>Phyllosticta paracitricarpa is synonymous to the EU quarantine fungus P. citricarpa based on phylogenomic analyses.</title>
        <authorList>
            <consortium name="Lawrence Berkeley National Laboratory"/>
            <person name="Van ingen-buijs V.A."/>
            <person name="Van westerhoven A.C."/>
            <person name="Haridas S."/>
            <person name="Skiadas P."/>
            <person name="Martin F."/>
            <person name="Groenewald J.Z."/>
            <person name="Crous P.W."/>
            <person name="Seidl M.F."/>
        </authorList>
    </citation>
    <scope>NUCLEOTIDE SEQUENCE [LARGE SCALE GENOMIC DNA]</scope>
    <source>
        <strain evidence="3 4">CBS 141358</strain>
    </source>
</reference>
<evidence type="ECO:0000313" key="4">
    <source>
        <dbReference type="Proteomes" id="UP001367316"/>
    </source>
</evidence>
<feature type="region of interest" description="Disordered" evidence="1">
    <location>
        <begin position="112"/>
        <end position="134"/>
    </location>
</feature>
<proteinExistence type="predicted"/>
<accession>A0ABR1N7C0</accession>
<keyword evidence="4" id="KW-1185">Reference proteome</keyword>
<name>A0ABR1N7C0_9PEZI</name>
<feature type="compositionally biased region" description="Polar residues" evidence="1">
    <location>
        <begin position="124"/>
        <end position="134"/>
    </location>
</feature>
<protein>
    <submittedName>
        <fullName evidence="3">Uncharacterized protein</fullName>
    </submittedName>
</protein>
<evidence type="ECO:0000256" key="1">
    <source>
        <dbReference type="SAM" id="MobiDB-lite"/>
    </source>
</evidence>
<comment type="caution">
    <text evidence="3">The sequence shown here is derived from an EMBL/GenBank/DDBJ whole genome shotgun (WGS) entry which is preliminary data.</text>
</comment>
<evidence type="ECO:0000256" key="2">
    <source>
        <dbReference type="SAM" id="Phobius"/>
    </source>
</evidence>
<evidence type="ECO:0000313" key="3">
    <source>
        <dbReference type="EMBL" id="KAK7611108.1"/>
    </source>
</evidence>
<keyword evidence="2" id="KW-0812">Transmembrane</keyword>
<dbReference type="EMBL" id="JBBPBF010000015">
    <property type="protein sequence ID" value="KAK7611108.1"/>
    <property type="molecule type" value="Genomic_DNA"/>
</dbReference>
<sequence length="191" mass="21801">MPPRMFDGPSRFLRHSGVRCVAVRCRRDAAVAKMVRCSFRLFRFFTMMSQCFPLLLVYLTISRLYFTWCLPTRPARPQQRHVMEGHPGIKNTLPLWADGRPLPPSLDRPAGWLQSSPSHHRSLGTKTTSYSHNFSSSQTGRRACMHVRTCMRMYVCVCMPPASFSHRFIMTPICAMHSELARSLHVCLAGG</sequence>
<feature type="transmembrane region" description="Helical" evidence="2">
    <location>
        <begin position="41"/>
        <end position="61"/>
    </location>
</feature>